<proteinExistence type="predicted"/>
<feature type="domain" description="2Fe-2S ferredoxin-type" evidence="8">
    <location>
        <begin position="233"/>
        <end position="318"/>
    </location>
</feature>
<dbReference type="PANTHER" id="PTHR47354">
    <property type="entry name" value="NADH OXIDOREDUCTASE HCR"/>
    <property type="match status" value="1"/>
</dbReference>
<dbReference type="InterPro" id="IPR050415">
    <property type="entry name" value="MRET"/>
</dbReference>
<dbReference type="PROSITE" id="PS00197">
    <property type="entry name" value="2FE2S_FER_1"/>
    <property type="match status" value="1"/>
</dbReference>
<reference evidence="11" key="1">
    <citation type="journal article" date="2019" name="Int. J. Syst. Evol. Microbiol.">
        <title>The Global Catalogue of Microorganisms (GCM) 10K type strain sequencing project: providing services to taxonomists for standard genome sequencing and annotation.</title>
        <authorList>
            <consortium name="The Broad Institute Genomics Platform"/>
            <consortium name="The Broad Institute Genome Sequencing Center for Infectious Disease"/>
            <person name="Wu L."/>
            <person name="Ma J."/>
        </authorList>
    </citation>
    <scope>NUCLEOTIDE SEQUENCE [LARGE SCALE GENOMIC DNA]</scope>
    <source>
        <strain evidence="11">JCM 17939</strain>
    </source>
</reference>
<organism evidence="10 11">
    <name type="scientific">Actinoallomurus vinaceus</name>
    <dbReference type="NCBI Taxonomy" id="1080074"/>
    <lineage>
        <taxon>Bacteria</taxon>
        <taxon>Bacillati</taxon>
        <taxon>Actinomycetota</taxon>
        <taxon>Actinomycetes</taxon>
        <taxon>Streptosporangiales</taxon>
        <taxon>Thermomonosporaceae</taxon>
        <taxon>Actinoallomurus</taxon>
    </lineage>
</organism>
<evidence type="ECO:0000256" key="7">
    <source>
        <dbReference type="ARBA" id="ARBA00023014"/>
    </source>
</evidence>
<evidence type="ECO:0000256" key="2">
    <source>
        <dbReference type="ARBA" id="ARBA00022630"/>
    </source>
</evidence>
<dbReference type="PROSITE" id="PS51085">
    <property type="entry name" value="2FE2S_FER_2"/>
    <property type="match status" value="1"/>
</dbReference>
<dbReference type="Pfam" id="PF00111">
    <property type="entry name" value="Fer2"/>
    <property type="match status" value="1"/>
</dbReference>
<evidence type="ECO:0000256" key="4">
    <source>
        <dbReference type="ARBA" id="ARBA00022723"/>
    </source>
</evidence>
<dbReference type="Gene3D" id="3.10.20.30">
    <property type="match status" value="1"/>
</dbReference>
<dbReference type="InterPro" id="IPR036010">
    <property type="entry name" value="2Fe-2S_ferredoxin-like_sf"/>
</dbReference>
<dbReference type="EMBL" id="BAABHK010000002">
    <property type="protein sequence ID" value="GAA4623367.1"/>
    <property type="molecule type" value="Genomic_DNA"/>
</dbReference>
<dbReference type="PROSITE" id="PS51384">
    <property type="entry name" value="FAD_FR"/>
    <property type="match status" value="1"/>
</dbReference>
<dbReference type="SUPFAM" id="SSF54292">
    <property type="entry name" value="2Fe-2S ferredoxin-like"/>
    <property type="match status" value="1"/>
</dbReference>
<keyword evidence="2" id="KW-0285">Flavoprotein</keyword>
<name>A0ABP8U766_9ACTN</name>
<dbReference type="SUPFAM" id="SSF63380">
    <property type="entry name" value="Riboflavin synthase domain-like"/>
    <property type="match status" value="1"/>
</dbReference>
<protein>
    <submittedName>
        <fullName evidence="10">PDR/VanB family oxidoreductase</fullName>
    </submittedName>
</protein>
<evidence type="ECO:0000256" key="6">
    <source>
        <dbReference type="ARBA" id="ARBA00023004"/>
    </source>
</evidence>
<dbReference type="SUPFAM" id="SSF52343">
    <property type="entry name" value="Ferredoxin reductase-like, C-terminal NADP-linked domain"/>
    <property type="match status" value="1"/>
</dbReference>
<dbReference type="InterPro" id="IPR001433">
    <property type="entry name" value="OxRdtase_FAD/NAD-bd"/>
</dbReference>
<keyword evidence="5" id="KW-0560">Oxidoreductase</keyword>
<dbReference type="Gene3D" id="3.40.50.80">
    <property type="entry name" value="Nucleotide-binding domain of ferredoxin-NADP reductase (FNR) module"/>
    <property type="match status" value="1"/>
</dbReference>
<dbReference type="PANTHER" id="PTHR47354:SF1">
    <property type="entry name" value="CARNITINE MONOOXYGENASE REDUCTASE SUBUNIT"/>
    <property type="match status" value="1"/>
</dbReference>
<evidence type="ECO:0000256" key="1">
    <source>
        <dbReference type="ARBA" id="ARBA00001974"/>
    </source>
</evidence>
<dbReference type="InterPro" id="IPR039261">
    <property type="entry name" value="FNR_nucleotide-bd"/>
</dbReference>
<sequence>MSNAGDETEVIVVGRDHAADGVVRLTLRRPDGGPLPAWEPGAHTDLLLADGLVRQYSLCGSPADRAVWRIAVLREPGGRGGSAYVHDRLVEGSRLRVRGPRNNFALRPADRYLFVAGGIGITPLLPMVAAAERAGARWRLLYGGRTRASMAFLDELAVHGDAVSVRPQDETGLLDLDAFLAEPDDRTLVYCCGPEPLLAAVEERCRAGWPPGALRIERFQPKEETAPAGTSSFAVVLARSGRTLTVPPDRSVLDVVRSAGVEVLYSCTEGTCGTCETDVLEGEPDHRDSVLTDEERAGGETMMICVSRSCGPRLILDL</sequence>
<dbReference type="InterPro" id="IPR017927">
    <property type="entry name" value="FAD-bd_FR_type"/>
</dbReference>
<dbReference type="Proteomes" id="UP001501442">
    <property type="component" value="Unassembled WGS sequence"/>
</dbReference>
<dbReference type="InterPro" id="IPR017938">
    <property type="entry name" value="Riboflavin_synthase-like_b-brl"/>
</dbReference>
<feature type="domain" description="FAD-binding FR-type" evidence="9">
    <location>
        <begin position="5"/>
        <end position="107"/>
    </location>
</feature>
<dbReference type="Gene3D" id="2.40.30.10">
    <property type="entry name" value="Translation factors"/>
    <property type="match status" value="1"/>
</dbReference>
<dbReference type="PRINTS" id="PR00409">
    <property type="entry name" value="PHDIOXRDTASE"/>
</dbReference>
<keyword evidence="11" id="KW-1185">Reference proteome</keyword>
<evidence type="ECO:0000313" key="10">
    <source>
        <dbReference type="EMBL" id="GAA4623367.1"/>
    </source>
</evidence>
<evidence type="ECO:0000256" key="3">
    <source>
        <dbReference type="ARBA" id="ARBA00022714"/>
    </source>
</evidence>
<evidence type="ECO:0000256" key="5">
    <source>
        <dbReference type="ARBA" id="ARBA00023002"/>
    </source>
</evidence>
<evidence type="ECO:0000259" key="9">
    <source>
        <dbReference type="PROSITE" id="PS51384"/>
    </source>
</evidence>
<gene>
    <name evidence="10" type="ORF">GCM10023196_019270</name>
</gene>
<dbReference type="InterPro" id="IPR012675">
    <property type="entry name" value="Beta-grasp_dom_sf"/>
</dbReference>
<keyword evidence="6" id="KW-0408">Iron</keyword>
<dbReference type="InterPro" id="IPR001041">
    <property type="entry name" value="2Fe-2S_ferredoxin-type"/>
</dbReference>
<comment type="cofactor">
    <cofactor evidence="1">
        <name>FAD</name>
        <dbReference type="ChEBI" id="CHEBI:57692"/>
    </cofactor>
</comment>
<dbReference type="CDD" id="cd06185">
    <property type="entry name" value="PDR_like"/>
    <property type="match status" value="1"/>
</dbReference>
<keyword evidence="3" id="KW-0001">2Fe-2S</keyword>
<comment type="caution">
    <text evidence="10">The sequence shown here is derived from an EMBL/GenBank/DDBJ whole genome shotgun (WGS) entry which is preliminary data.</text>
</comment>
<dbReference type="CDD" id="cd00207">
    <property type="entry name" value="fer2"/>
    <property type="match status" value="1"/>
</dbReference>
<dbReference type="RefSeq" id="WP_345430306.1">
    <property type="nucleotide sequence ID" value="NZ_BAABHK010000002.1"/>
</dbReference>
<dbReference type="InterPro" id="IPR006058">
    <property type="entry name" value="2Fe2S_fd_BS"/>
</dbReference>
<accession>A0ABP8U766</accession>
<dbReference type="Pfam" id="PF00175">
    <property type="entry name" value="NAD_binding_1"/>
    <property type="match status" value="1"/>
</dbReference>
<keyword evidence="4" id="KW-0479">Metal-binding</keyword>
<evidence type="ECO:0000313" key="11">
    <source>
        <dbReference type="Proteomes" id="UP001501442"/>
    </source>
</evidence>
<keyword evidence="7" id="KW-0411">Iron-sulfur</keyword>
<evidence type="ECO:0000259" key="8">
    <source>
        <dbReference type="PROSITE" id="PS51085"/>
    </source>
</evidence>